<evidence type="ECO:0000256" key="3">
    <source>
        <dbReference type="SAM" id="Coils"/>
    </source>
</evidence>
<dbReference type="PANTHER" id="PTHR19423:SF1">
    <property type="entry name" value="SH3 DOMAIN-BINDING PROTEIN 5"/>
    <property type="match status" value="1"/>
</dbReference>
<protein>
    <submittedName>
        <fullName evidence="5">Putative parcas</fullName>
    </submittedName>
</protein>
<feature type="coiled-coil region" evidence="3">
    <location>
        <begin position="27"/>
        <end position="61"/>
    </location>
</feature>
<sequence>MSTAFSDEGSLPDSSDQDDREPLDQRVQFELERLNTATELINKLEIELDEARSNFRLLLSESSQKINQLAKKLGSHVEKARPYYEARMKAKELEDAARKASLRHERATLAHCTARQMVALAEEGLRRQGAQGSLDPMFQEMLNQATVRVNEAERERVLSRAEQGRLWHACKGQQQTVLDLHQAIKKSIVKASLSARRSLLQLNNLANQHELQLLPYFEMKAQLNEALEEQKKRVFHMEEDVMRVKFSYTEALHNLEQISDQMHQNRLLMPNSSSSGSSLLSSDDCCGRGSSDDGFAHSLGDGFPQRLVKSSSLSSSEMLKIYEDICSEETYRKLPEPRRIQRHPAGIRRALSEGGRQPHVRCPSPPPPTSQHRGLVSSLVDRVFTGNTPQMQVREEKCSKVPQHAVPTLKQLVAAVIDRMFPDTTQCNGNEEIVLDLTTAASNNNGAPGVPLATLEDLSPVVALDIEASLAKAARRLTLDGTSQRLQTVEEGSDTDSLLSTGTGGTLDDRQIDCLLLDRVLEQDYQEVLNSCRDSSNL</sequence>
<dbReference type="GO" id="GO:0005737">
    <property type="term" value="C:cytoplasm"/>
    <property type="evidence" value="ECO:0007669"/>
    <property type="project" value="TreeGrafter"/>
</dbReference>
<dbReference type="GO" id="GO:0035556">
    <property type="term" value="P:intracellular signal transduction"/>
    <property type="evidence" value="ECO:0007669"/>
    <property type="project" value="InterPro"/>
</dbReference>
<evidence type="ECO:0000256" key="2">
    <source>
        <dbReference type="ARBA" id="ARBA00023054"/>
    </source>
</evidence>
<accession>L7LZA9</accession>
<dbReference type="Pfam" id="PF05276">
    <property type="entry name" value="SH3BP5"/>
    <property type="match status" value="1"/>
</dbReference>
<evidence type="ECO:0000256" key="1">
    <source>
        <dbReference type="ARBA" id="ARBA00007796"/>
    </source>
</evidence>
<comment type="similarity">
    <text evidence="1">Belongs to the SH3BP5 family.</text>
</comment>
<dbReference type="AlphaFoldDB" id="L7LZA9"/>
<feature type="region of interest" description="Disordered" evidence="4">
    <location>
        <begin position="1"/>
        <end position="22"/>
    </location>
</feature>
<evidence type="ECO:0000256" key="4">
    <source>
        <dbReference type="SAM" id="MobiDB-lite"/>
    </source>
</evidence>
<reference evidence="5" key="1">
    <citation type="submission" date="2012-11" db="EMBL/GenBank/DDBJ databases">
        <authorList>
            <person name="Lucero-Rivera Y.E."/>
            <person name="Tovar-Ramirez D."/>
        </authorList>
    </citation>
    <scope>NUCLEOTIDE SEQUENCE</scope>
    <source>
        <tissue evidence="5">Salivary gland</tissue>
    </source>
</reference>
<dbReference type="EMBL" id="GACK01007924">
    <property type="protein sequence ID" value="JAA57110.1"/>
    <property type="molecule type" value="mRNA"/>
</dbReference>
<reference evidence="5" key="2">
    <citation type="journal article" date="2015" name="J. Proteomics">
        <title>Sexual differences in the sialomes of the zebra tick, Rhipicephalus pulchellus.</title>
        <authorList>
            <person name="Tan A.W."/>
            <person name="Francischetti I.M."/>
            <person name="Slovak M."/>
            <person name="Kini R.M."/>
            <person name="Ribeiro J.M."/>
        </authorList>
    </citation>
    <scope>NUCLEOTIDE SEQUENCE</scope>
    <source>
        <tissue evidence="5">Salivary gland</tissue>
    </source>
</reference>
<feature type="region of interest" description="Disordered" evidence="4">
    <location>
        <begin position="354"/>
        <end position="373"/>
    </location>
</feature>
<evidence type="ECO:0000313" key="5">
    <source>
        <dbReference type="EMBL" id="JAA57110.1"/>
    </source>
</evidence>
<name>L7LZA9_RHIPC</name>
<dbReference type="InterPro" id="IPR007940">
    <property type="entry name" value="SH3BP5"/>
</dbReference>
<proteinExistence type="evidence at transcript level"/>
<dbReference type="GO" id="GO:0004860">
    <property type="term" value="F:protein kinase inhibitor activity"/>
    <property type="evidence" value="ECO:0007669"/>
    <property type="project" value="TreeGrafter"/>
</dbReference>
<dbReference type="PANTHER" id="PTHR19423">
    <property type="entry name" value="SH3 DOMAIN-BINDING PROTEIN 5"/>
    <property type="match status" value="1"/>
</dbReference>
<organism evidence="5">
    <name type="scientific">Rhipicephalus pulchellus</name>
    <name type="common">Yellow backed tick</name>
    <name type="synonym">Dermacentor pulchellus</name>
    <dbReference type="NCBI Taxonomy" id="72859"/>
    <lineage>
        <taxon>Eukaryota</taxon>
        <taxon>Metazoa</taxon>
        <taxon>Ecdysozoa</taxon>
        <taxon>Arthropoda</taxon>
        <taxon>Chelicerata</taxon>
        <taxon>Arachnida</taxon>
        <taxon>Acari</taxon>
        <taxon>Parasitiformes</taxon>
        <taxon>Ixodida</taxon>
        <taxon>Ixodoidea</taxon>
        <taxon>Ixodidae</taxon>
        <taxon>Rhipicephalinae</taxon>
        <taxon>Rhipicephalus</taxon>
        <taxon>Rhipicephalus</taxon>
    </lineage>
</organism>
<keyword evidence="2 3" id="KW-0175">Coiled coil</keyword>